<protein>
    <submittedName>
        <fullName evidence="1">Uncharacterized protein</fullName>
    </submittedName>
</protein>
<proteinExistence type="predicted"/>
<dbReference type="Gene3D" id="3.40.50.1240">
    <property type="entry name" value="Phosphoglycerate mutase-like"/>
    <property type="match status" value="1"/>
</dbReference>
<sequence length="188" mass="21344">MAKYGKEAWERYWAWRTTDGTLVWGPDPDLTCLGEAQAREVHQAWRAALGLADGAGQAPEPAPEPAMRPPLPQVLCSSLLRRSLHTLCLTWRGLLPQRPPQPVHVREHWREVIGKNTCDQRSTKSDILESVQQDVFTILFDDAFTEHDHLWTPVRETDDAMRTRIHHALEAVWQNEAKEATALRATAA</sequence>
<reference evidence="1" key="1">
    <citation type="submission" date="2023-03" db="EMBL/GenBank/DDBJ databases">
        <title>Mating type loci evolution in Malassezia.</title>
        <authorList>
            <person name="Coelho M.A."/>
        </authorList>
    </citation>
    <scope>NUCLEOTIDE SEQUENCE</scope>
    <source>
        <strain evidence="1">CBS 12830</strain>
    </source>
</reference>
<dbReference type="SUPFAM" id="SSF53254">
    <property type="entry name" value="Phosphoglycerate mutase-like"/>
    <property type="match status" value="1"/>
</dbReference>
<keyword evidence="2" id="KW-1185">Reference proteome</keyword>
<dbReference type="EMBL" id="CP119901">
    <property type="protein sequence ID" value="WFD22385.1"/>
    <property type="molecule type" value="Genomic_DNA"/>
</dbReference>
<dbReference type="InterPro" id="IPR029033">
    <property type="entry name" value="His_PPase_superfam"/>
</dbReference>
<evidence type="ECO:0000313" key="1">
    <source>
        <dbReference type="EMBL" id="WFD22385.1"/>
    </source>
</evidence>
<gene>
    <name evidence="1" type="ORF">MEQU1_001055</name>
</gene>
<organism evidence="1 2">
    <name type="scientific">Malassezia equina</name>
    <dbReference type="NCBI Taxonomy" id="1381935"/>
    <lineage>
        <taxon>Eukaryota</taxon>
        <taxon>Fungi</taxon>
        <taxon>Dikarya</taxon>
        <taxon>Basidiomycota</taxon>
        <taxon>Ustilaginomycotina</taxon>
        <taxon>Malasseziomycetes</taxon>
        <taxon>Malasseziales</taxon>
        <taxon>Malasseziaceae</taxon>
        <taxon>Malassezia</taxon>
    </lineage>
</organism>
<accession>A0AAF0ED64</accession>
<name>A0AAF0ED64_9BASI</name>
<dbReference type="Proteomes" id="UP001214415">
    <property type="component" value="Chromosome 2"/>
</dbReference>
<dbReference type="AlphaFoldDB" id="A0AAF0ED64"/>
<evidence type="ECO:0000313" key="2">
    <source>
        <dbReference type="Proteomes" id="UP001214415"/>
    </source>
</evidence>